<accession>A0A0B1RAW8</accession>
<evidence type="ECO:0000256" key="2">
    <source>
        <dbReference type="ARBA" id="ARBA00023016"/>
    </source>
</evidence>
<dbReference type="Pfam" id="PF06445">
    <property type="entry name" value="GyrI-like"/>
    <property type="match status" value="1"/>
</dbReference>
<gene>
    <name evidence="3" type="primary">sbmC</name>
    <name evidence="5" type="ORF">QU24_02090</name>
</gene>
<dbReference type="RefSeq" id="WP_039327911.1">
    <property type="nucleotide sequence ID" value="NZ_JTJJ01000010.1"/>
</dbReference>
<dbReference type="InterPro" id="IPR010499">
    <property type="entry name" value="AraC_E-bd"/>
</dbReference>
<keyword evidence="1 3" id="KW-0963">Cytoplasm</keyword>
<evidence type="ECO:0000256" key="3">
    <source>
        <dbReference type="HAMAP-Rule" id="MF_01896"/>
    </source>
</evidence>
<dbReference type="Gene3D" id="3.20.80.10">
    <property type="entry name" value="Regulatory factor, effector binding domain"/>
    <property type="match status" value="1"/>
</dbReference>
<reference evidence="5 6" key="1">
    <citation type="submission" date="2014-11" db="EMBL/GenBank/DDBJ databases">
        <title>Genome sequencing of Pantoea rodasii ND03.</title>
        <authorList>
            <person name="Muhamad Yunos N.Y."/>
            <person name="Chan K.-G."/>
        </authorList>
    </citation>
    <scope>NUCLEOTIDE SEQUENCE [LARGE SCALE GENOMIC DNA]</scope>
    <source>
        <strain evidence="5 6">ND03</strain>
    </source>
</reference>
<dbReference type="InterPro" id="IPR011256">
    <property type="entry name" value="Reg_factor_effector_dom_sf"/>
</dbReference>
<dbReference type="SMART" id="SM00871">
    <property type="entry name" value="AraC_E_bind"/>
    <property type="match status" value="1"/>
</dbReference>
<dbReference type="InterPro" id="IPR024911">
    <property type="entry name" value="SmbC"/>
</dbReference>
<dbReference type="GO" id="GO:0005737">
    <property type="term" value="C:cytoplasm"/>
    <property type="evidence" value="ECO:0007669"/>
    <property type="project" value="UniProtKB-SubCell"/>
</dbReference>
<dbReference type="PANTHER" id="PTHR40055">
    <property type="entry name" value="TRANSCRIPTIONAL REGULATOR YGIV-RELATED"/>
    <property type="match status" value="1"/>
</dbReference>
<evidence type="ECO:0000259" key="4">
    <source>
        <dbReference type="SMART" id="SM00871"/>
    </source>
</evidence>
<evidence type="ECO:0000256" key="1">
    <source>
        <dbReference type="ARBA" id="ARBA00022490"/>
    </source>
</evidence>
<dbReference type="InterPro" id="IPR029442">
    <property type="entry name" value="GyrI-like"/>
</dbReference>
<dbReference type="SUPFAM" id="SSF55136">
    <property type="entry name" value="Probable bacterial effector-binding domain"/>
    <property type="match status" value="1"/>
</dbReference>
<evidence type="ECO:0000313" key="6">
    <source>
        <dbReference type="Proteomes" id="UP000030853"/>
    </source>
</evidence>
<comment type="subunit">
    <text evidence="3">Interacts with DNA gyrase.</text>
</comment>
<comment type="similarity">
    <text evidence="3">Belongs to the DNA gyrase inhibitor family.</text>
</comment>
<dbReference type="GO" id="GO:0008657">
    <property type="term" value="F:DNA topoisomerase type II (double strand cut, ATP-hydrolyzing) inhibitor activity"/>
    <property type="evidence" value="ECO:0007669"/>
    <property type="project" value="UniProtKB-UniRule"/>
</dbReference>
<feature type="domain" description="AraC effector-binding" evidence="4">
    <location>
        <begin position="1"/>
        <end position="151"/>
    </location>
</feature>
<dbReference type="HAMAP" id="MF_01896">
    <property type="entry name" value="DNA_gyrase_inhibitor"/>
    <property type="match status" value="1"/>
</dbReference>
<dbReference type="InterPro" id="IPR050908">
    <property type="entry name" value="SmbC-like"/>
</dbReference>
<evidence type="ECO:0000313" key="5">
    <source>
        <dbReference type="EMBL" id="KHJ69784.1"/>
    </source>
</evidence>
<dbReference type="Proteomes" id="UP000030853">
    <property type="component" value="Unassembled WGS sequence"/>
</dbReference>
<comment type="subcellular location">
    <subcellularLocation>
        <location evidence="3">Cytoplasm</location>
    </subcellularLocation>
</comment>
<name>A0A0B1RAW8_9GAMM</name>
<dbReference type="EMBL" id="JTJJ01000010">
    <property type="protein sequence ID" value="KHJ69784.1"/>
    <property type="molecule type" value="Genomic_DNA"/>
</dbReference>
<comment type="caution">
    <text evidence="5">The sequence shown here is derived from an EMBL/GenBank/DDBJ whole genome shotgun (WGS) entry which is preliminary data.</text>
</comment>
<organism evidence="5 6">
    <name type="scientific">Pantoea rodasii</name>
    <dbReference type="NCBI Taxonomy" id="1076549"/>
    <lineage>
        <taxon>Bacteria</taxon>
        <taxon>Pseudomonadati</taxon>
        <taxon>Pseudomonadota</taxon>
        <taxon>Gammaproteobacteria</taxon>
        <taxon>Enterobacterales</taxon>
        <taxon>Erwiniaceae</taxon>
        <taxon>Pantoea</taxon>
    </lineage>
</organism>
<dbReference type="AlphaFoldDB" id="A0A0B1RAW8"/>
<keyword evidence="2 3" id="KW-0346">Stress response</keyword>
<dbReference type="PANTHER" id="PTHR40055:SF2">
    <property type="entry name" value="DNA GYRASE INHIBITOR"/>
    <property type="match status" value="1"/>
</dbReference>
<protein>
    <recommendedName>
        <fullName evidence="3">DNA gyrase inhibitor</fullName>
    </recommendedName>
</protein>
<proteinExistence type="inferred from homology"/>
<comment type="function">
    <text evidence="3">Inhibits the supercoiling activity of DNA gyrase. Acts by inhibiting DNA gyrase at an early step, prior to (or at the step of) binding of DNA by the gyrase. It protects cells against toxins that target DNA gyrase, by inhibiting activity of these toxins and reducing the formation of lethal double-strand breaks in the cell.</text>
</comment>
<sequence length="154" mass="17613">MKASIVERKPQSWLGYHLQGPWQETVPHGFNQLKSWVEQHGMTGEWLAIYYGNPEVLPPEELRVETVITAPTDAVPSYGDDIEQGLLPGGHYFHARMEVVNNDFFTAWHSLFDHLKAQDGWQVDNRPCFEHYLSDGADSGDWLVDMYIPVRAAD</sequence>